<dbReference type="Gene3D" id="3.30.1330.20">
    <property type="entry name" value="Tubulin/FtsZ, C-terminal domain"/>
    <property type="match status" value="1"/>
</dbReference>
<dbReference type="PROSITE" id="PS00227">
    <property type="entry name" value="TUBULIN"/>
    <property type="match status" value="1"/>
</dbReference>
<dbReference type="PANTHER" id="PTHR30314:SF10">
    <property type="entry name" value="TUBULIN-LIKE PROTEIN CETZ"/>
    <property type="match status" value="1"/>
</dbReference>
<dbReference type="Pfam" id="PF21011">
    <property type="entry name" value="CetZ_C"/>
    <property type="match status" value="1"/>
</dbReference>
<dbReference type="InterPro" id="IPR037103">
    <property type="entry name" value="Tubulin/FtsZ-like_C"/>
</dbReference>
<dbReference type="SUPFAM" id="SSF52490">
    <property type="entry name" value="Tubulin nucleotide-binding domain-like"/>
    <property type="match status" value="1"/>
</dbReference>
<dbReference type="InterPro" id="IPR036525">
    <property type="entry name" value="Tubulin/FtsZ_GTPase_sf"/>
</dbReference>
<feature type="binding site" evidence="6">
    <location>
        <begin position="10"/>
        <end position="14"/>
    </location>
    <ligand>
        <name>GTP</name>
        <dbReference type="ChEBI" id="CHEBI:37565"/>
    </ligand>
</feature>
<sequence>MKLVVVGLGQAGGRIADEFARIAIKVRQDRGLRIVTDILAVNTDTADLSSLVKVKKDQQHRILIGGGQTHGHGVAKISEMGAEIARSEKDNLIGIVKKNDRFYEADAIMLLASGGGGTGSGTLPVVAQAFKESFRDKPVYAMVALPYEHERQTEERAVFNTAMCLKSTHAVTDAIILVDNQRFIRKAQSLANNFQKINELIVAPFYNLLAAGEENKPKYIGSSVLDTGDIKETLVGWSGIGYGTVDVDIIPKFRGENNYLKKNMESQRGLYAMDEALAEMSVAINPVDAGRAALLVSGPAKEISLDMIADLSERLREVAPQAQQRMGDYPRERGVMDVSIIMSELADLAILRQFFQDSKELAVEFKERQKLRAVKADLTEEAARDVPSLLE</sequence>
<feature type="binding site" evidence="6">
    <location>
        <position position="180"/>
    </location>
    <ligand>
        <name>GTP</name>
        <dbReference type="ChEBI" id="CHEBI:37565"/>
    </ligand>
</feature>
<dbReference type="EMBL" id="CP146612">
    <property type="protein sequence ID" value="WWX25375.1"/>
    <property type="molecule type" value="Genomic_DNA"/>
</dbReference>
<dbReference type="InterPro" id="IPR003008">
    <property type="entry name" value="Tubulin_FtsZ_GTPase"/>
</dbReference>
<dbReference type="CDD" id="cd02202">
    <property type="entry name" value="CetZ_tubulin-like"/>
    <property type="match status" value="1"/>
</dbReference>
<dbReference type="HAMAP" id="MF_01946">
    <property type="entry name" value="CetZ"/>
    <property type="match status" value="1"/>
</dbReference>
<feature type="domain" description="Tubulin/FtsZ GTPase" evidence="7">
    <location>
        <begin position="2"/>
        <end position="213"/>
    </location>
</feature>
<dbReference type="InterPro" id="IPR017975">
    <property type="entry name" value="Tubulin_CS"/>
</dbReference>
<accession>A0ABZ2J385</accession>
<keyword evidence="2 6" id="KW-0963">Cytoplasm</keyword>
<comment type="function">
    <text evidence="6">Involved in cell shape control.</text>
</comment>
<protein>
    <recommendedName>
        <fullName evidence="6">Tubulin-like protein CetZ</fullName>
    </recommendedName>
</protein>
<feature type="binding site" evidence="6">
    <location>
        <position position="198"/>
    </location>
    <ligand>
        <name>GTP</name>
        <dbReference type="ChEBI" id="CHEBI:37565"/>
    </ligand>
</feature>
<dbReference type="InterPro" id="IPR045061">
    <property type="entry name" value="FtsZ/CetZ"/>
</dbReference>
<organism evidence="8 9">
    <name type="scientific">Candidatus Dehalogenimonas loeffleri</name>
    <dbReference type="NCBI Taxonomy" id="3127115"/>
    <lineage>
        <taxon>Bacteria</taxon>
        <taxon>Bacillati</taxon>
        <taxon>Chloroflexota</taxon>
        <taxon>Dehalococcoidia</taxon>
        <taxon>Dehalococcoidales</taxon>
        <taxon>Dehalococcoidaceae</taxon>
        <taxon>Dehalogenimonas</taxon>
    </lineage>
</organism>
<dbReference type="PANTHER" id="PTHR30314">
    <property type="entry name" value="CELL DIVISION PROTEIN FTSZ-RELATED"/>
    <property type="match status" value="1"/>
</dbReference>
<evidence type="ECO:0000256" key="4">
    <source>
        <dbReference type="ARBA" id="ARBA00022960"/>
    </source>
</evidence>
<keyword evidence="9" id="KW-1185">Reference proteome</keyword>
<reference evidence="8 9" key="1">
    <citation type="submission" date="2024-03" db="EMBL/GenBank/DDBJ databases">
        <title>A Dehalogenimonas Isolated from Estuarine Sediments Dihaloeliminates Chlorinated Alkanes.</title>
        <authorList>
            <person name="Yang Y."/>
            <person name="Wang H."/>
        </authorList>
    </citation>
    <scope>NUCLEOTIDE SEQUENCE [LARGE SCALE GENOMIC DNA]</scope>
    <source>
        <strain evidence="8 9">W</strain>
    </source>
</reference>
<evidence type="ECO:0000256" key="1">
    <source>
        <dbReference type="ARBA" id="ARBA00006877"/>
    </source>
</evidence>
<dbReference type="Proteomes" id="UP001375370">
    <property type="component" value="Chromosome"/>
</dbReference>
<evidence type="ECO:0000313" key="8">
    <source>
        <dbReference type="EMBL" id="WWX25375.1"/>
    </source>
</evidence>
<comment type="similarity">
    <text evidence="1 6">Belongs to the CetZ family.</text>
</comment>
<feature type="binding site" evidence="6">
    <location>
        <begin position="117"/>
        <end position="119"/>
    </location>
    <ligand>
        <name>GTP</name>
        <dbReference type="ChEBI" id="CHEBI:37565"/>
    </ligand>
</feature>
<gene>
    <name evidence="6" type="primary">cetZ</name>
    <name evidence="8" type="ORF">V8247_09045</name>
</gene>
<keyword evidence="4 6" id="KW-0133">Cell shape</keyword>
<evidence type="ECO:0000256" key="6">
    <source>
        <dbReference type="HAMAP-Rule" id="MF_01946"/>
    </source>
</evidence>
<dbReference type="Gene3D" id="3.40.50.1440">
    <property type="entry name" value="Tubulin/FtsZ, GTPase domain"/>
    <property type="match status" value="1"/>
</dbReference>
<comment type="subcellular location">
    <subcellularLocation>
        <location evidence="6">Cytoplasm</location>
    </subcellularLocation>
</comment>
<evidence type="ECO:0000256" key="3">
    <source>
        <dbReference type="ARBA" id="ARBA00022741"/>
    </source>
</evidence>
<evidence type="ECO:0000256" key="5">
    <source>
        <dbReference type="ARBA" id="ARBA00023134"/>
    </source>
</evidence>
<keyword evidence="5 6" id="KW-0342">GTP-binding</keyword>
<feature type="binding site" evidence="6">
    <location>
        <position position="150"/>
    </location>
    <ligand>
        <name>GTP</name>
        <dbReference type="ChEBI" id="CHEBI:37565"/>
    </ligand>
</feature>
<dbReference type="RefSeq" id="WP_338737515.1">
    <property type="nucleotide sequence ID" value="NZ_CP146612.1"/>
</dbReference>
<dbReference type="InterPro" id="IPR048737">
    <property type="entry name" value="CetZ_C"/>
</dbReference>
<evidence type="ECO:0000259" key="7">
    <source>
        <dbReference type="SMART" id="SM00864"/>
    </source>
</evidence>
<name>A0ABZ2J385_9CHLR</name>
<dbReference type="SMART" id="SM00864">
    <property type="entry name" value="Tubulin"/>
    <property type="match status" value="1"/>
</dbReference>
<evidence type="ECO:0000256" key="2">
    <source>
        <dbReference type="ARBA" id="ARBA00022490"/>
    </source>
</evidence>
<dbReference type="Pfam" id="PF00091">
    <property type="entry name" value="Tubulin"/>
    <property type="match status" value="1"/>
</dbReference>
<dbReference type="InterPro" id="IPR032907">
    <property type="entry name" value="CetZ"/>
</dbReference>
<keyword evidence="3 6" id="KW-0547">Nucleotide-binding</keyword>
<evidence type="ECO:0000313" key="9">
    <source>
        <dbReference type="Proteomes" id="UP001375370"/>
    </source>
</evidence>
<proteinExistence type="inferred from homology"/>